<comment type="catalytic activity">
    <reaction evidence="7">
        <text>L-threonyl-[protein] + ATP = O-phospho-L-threonyl-[protein] + ADP + H(+)</text>
        <dbReference type="Rhea" id="RHEA:46608"/>
        <dbReference type="Rhea" id="RHEA-COMP:11060"/>
        <dbReference type="Rhea" id="RHEA-COMP:11605"/>
        <dbReference type="ChEBI" id="CHEBI:15378"/>
        <dbReference type="ChEBI" id="CHEBI:30013"/>
        <dbReference type="ChEBI" id="CHEBI:30616"/>
        <dbReference type="ChEBI" id="CHEBI:61977"/>
        <dbReference type="ChEBI" id="CHEBI:456216"/>
        <dbReference type="EC" id="2.7.11.1"/>
    </reaction>
</comment>
<dbReference type="InterPro" id="IPR008271">
    <property type="entry name" value="Ser/Thr_kinase_AS"/>
</dbReference>
<dbReference type="Pfam" id="PF00069">
    <property type="entry name" value="Pkinase"/>
    <property type="match status" value="1"/>
</dbReference>
<dbReference type="PROSITE" id="PS50011">
    <property type="entry name" value="PROTEIN_KINASE_DOM"/>
    <property type="match status" value="1"/>
</dbReference>
<gene>
    <name evidence="12" type="ORF">ISF_04101</name>
</gene>
<dbReference type="AlphaFoldDB" id="A0A167YFF2"/>
<evidence type="ECO:0000259" key="10">
    <source>
        <dbReference type="PROSITE" id="PS50006"/>
    </source>
</evidence>
<accession>A0A167YFF2</accession>
<dbReference type="GO" id="GO:0005634">
    <property type="term" value="C:nucleus"/>
    <property type="evidence" value="ECO:0007669"/>
    <property type="project" value="TreeGrafter"/>
</dbReference>
<organism evidence="12 13">
    <name type="scientific">Cordyceps fumosorosea (strain ARSEF 2679)</name>
    <name type="common">Isaria fumosorosea</name>
    <dbReference type="NCBI Taxonomy" id="1081104"/>
    <lineage>
        <taxon>Eukaryota</taxon>
        <taxon>Fungi</taxon>
        <taxon>Dikarya</taxon>
        <taxon>Ascomycota</taxon>
        <taxon>Pezizomycotina</taxon>
        <taxon>Sordariomycetes</taxon>
        <taxon>Hypocreomycetidae</taxon>
        <taxon>Hypocreales</taxon>
        <taxon>Cordycipitaceae</taxon>
        <taxon>Cordyceps</taxon>
    </lineage>
</organism>
<dbReference type="PROSITE" id="PS00108">
    <property type="entry name" value="PROTEIN_KINASE_ST"/>
    <property type="match status" value="1"/>
</dbReference>
<dbReference type="STRING" id="1081104.A0A167YFF2"/>
<comment type="catalytic activity">
    <reaction evidence="8">
        <text>L-seryl-[protein] + ATP = O-phospho-L-seryl-[protein] + ADP + H(+)</text>
        <dbReference type="Rhea" id="RHEA:17989"/>
        <dbReference type="Rhea" id="RHEA-COMP:9863"/>
        <dbReference type="Rhea" id="RHEA-COMP:11604"/>
        <dbReference type="ChEBI" id="CHEBI:15378"/>
        <dbReference type="ChEBI" id="CHEBI:29999"/>
        <dbReference type="ChEBI" id="CHEBI:30616"/>
        <dbReference type="ChEBI" id="CHEBI:83421"/>
        <dbReference type="ChEBI" id="CHEBI:456216"/>
        <dbReference type="EC" id="2.7.11.1"/>
    </reaction>
</comment>
<comment type="similarity">
    <text evidence="1">Belongs to the protein kinase superfamily. CAMK Ser/Thr protein kinase family. CHEK2 subfamily.</text>
</comment>
<dbReference type="PANTHER" id="PTHR44167">
    <property type="entry name" value="OVARIAN-SPECIFIC SERINE/THREONINE-PROTEIN KINASE LOK-RELATED"/>
    <property type="match status" value="1"/>
</dbReference>
<dbReference type="SMART" id="SM00220">
    <property type="entry name" value="S_TKc"/>
    <property type="match status" value="1"/>
</dbReference>
<dbReference type="PANTHER" id="PTHR44167:SF24">
    <property type="entry name" value="SERINE_THREONINE-PROTEIN KINASE CHK2"/>
    <property type="match status" value="1"/>
</dbReference>
<proteinExistence type="inferred from homology"/>
<protein>
    <recommendedName>
        <fullName evidence="2">non-specific serine/threonine protein kinase</fullName>
        <ecNumber evidence="2">2.7.11.1</ecNumber>
    </recommendedName>
</protein>
<keyword evidence="5 12" id="KW-0808">Transferase</keyword>
<reference evidence="12 13" key="1">
    <citation type="journal article" date="2016" name="Genome Biol. Evol.">
        <title>Divergent and convergent evolution of fungal pathogenicity.</title>
        <authorList>
            <person name="Shang Y."/>
            <person name="Xiao G."/>
            <person name="Zheng P."/>
            <person name="Cen K."/>
            <person name="Zhan S."/>
            <person name="Wang C."/>
        </authorList>
    </citation>
    <scope>NUCLEOTIDE SEQUENCE [LARGE SCALE GENOMIC DNA]</scope>
    <source>
        <strain evidence="12 13">ARSEF 2679</strain>
    </source>
</reference>
<evidence type="ECO:0000313" key="13">
    <source>
        <dbReference type="Proteomes" id="UP000076744"/>
    </source>
</evidence>
<keyword evidence="4 9" id="KW-0547">Nucleotide-binding</keyword>
<evidence type="ECO:0000256" key="9">
    <source>
        <dbReference type="PROSITE-ProRule" id="PRU10141"/>
    </source>
</evidence>
<dbReference type="InterPro" id="IPR008984">
    <property type="entry name" value="SMAD_FHA_dom_sf"/>
</dbReference>
<feature type="binding site" evidence="9">
    <location>
        <position position="319"/>
    </location>
    <ligand>
        <name>ATP</name>
        <dbReference type="ChEBI" id="CHEBI:30616"/>
    </ligand>
</feature>
<dbReference type="PROSITE" id="PS00107">
    <property type="entry name" value="PROTEIN_KINASE_ATP"/>
    <property type="match status" value="1"/>
</dbReference>
<evidence type="ECO:0000256" key="1">
    <source>
        <dbReference type="ARBA" id="ARBA00005575"/>
    </source>
</evidence>
<dbReference type="Gene3D" id="3.30.200.20">
    <property type="entry name" value="Phosphorylase Kinase, domain 1"/>
    <property type="match status" value="1"/>
</dbReference>
<dbReference type="Proteomes" id="UP000076744">
    <property type="component" value="Unassembled WGS sequence"/>
</dbReference>
<dbReference type="RefSeq" id="XP_018705287.1">
    <property type="nucleotide sequence ID" value="XM_018847707.1"/>
</dbReference>
<dbReference type="EMBL" id="AZHB01000008">
    <property type="protein sequence ID" value="OAA66263.1"/>
    <property type="molecule type" value="Genomic_DNA"/>
</dbReference>
<evidence type="ECO:0000256" key="2">
    <source>
        <dbReference type="ARBA" id="ARBA00012513"/>
    </source>
</evidence>
<dbReference type="InterPro" id="IPR000253">
    <property type="entry name" value="FHA_dom"/>
</dbReference>
<dbReference type="GO" id="GO:0044773">
    <property type="term" value="P:mitotic DNA damage checkpoint signaling"/>
    <property type="evidence" value="ECO:0007669"/>
    <property type="project" value="TreeGrafter"/>
</dbReference>
<keyword evidence="3" id="KW-0723">Serine/threonine-protein kinase</keyword>
<dbReference type="SUPFAM" id="SSF49879">
    <property type="entry name" value="SMAD/FHA domain"/>
    <property type="match status" value="1"/>
</dbReference>
<evidence type="ECO:0000256" key="3">
    <source>
        <dbReference type="ARBA" id="ARBA00022527"/>
    </source>
</evidence>
<dbReference type="InterPro" id="IPR017441">
    <property type="entry name" value="Protein_kinase_ATP_BS"/>
</dbReference>
<dbReference type="OrthoDB" id="4062651at2759"/>
<dbReference type="InterPro" id="IPR011009">
    <property type="entry name" value="Kinase-like_dom_sf"/>
</dbReference>
<dbReference type="GeneID" id="30020393"/>
<evidence type="ECO:0000313" key="12">
    <source>
        <dbReference type="EMBL" id="OAA66263.1"/>
    </source>
</evidence>
<dbReference type="Gene3D" id="2.60.200.20">
    <property type="match status" value="1"/>
</dbReference>
<evidence type="ECO:0000259" key="11">
    <source>
        <dbReference type="PROSITE" id="PS50011"/>
    </source>
</evidence>
<dbReference type="SUPFAM" id="SSF56112">
    <property type="entry name" value="Protein kinase-like (PK-like)"/>
    <property type="match status" value="1"/>
</dbReference>
<evidence type="ECO:0000256" key="5">
    <source>
        <dbReference type="ARBA" id="ARBA00022777"/>
    </source>
</evidence>
<keyword evidence="5 12" id="KW-0418">Kinase</keyword>
<dbReference type="EC" id="2.7.11.1" evidence="2"/>
<comment type="caution">
    <text evidence="12">The sequence shown here is derived from an EMBL/GenBank/DDBJ whole genome shotgun (WGS) entry which is preliminary data.</text>
</comment>
<sequence>MAPCCGDASTPIKHLVYAPLCSIATMFNTPLSQFLMFQQAPGLAHARSVGAGHDSTIGAQALVGREGEGMATSPDPIPPGFAIIDIRVPSHVLDHPHNAQFLAYDTVNFDEDPLADEASEKSDHGTPAPMEHAPERILRLATNHWPRVPSDGFVFGSDASKCDVLLPTIPDPPQGNQPSISRRHFAISFSANSILFRNLSKRGTNIFAGQRALAIDLETQWVFQAGPSIVVPLFRPFELTRCWGDHERPDAYLEFLERLAKEDPNLGAMRLATATDASVISTASERQGVYVERQLIGTGASAVVYRAKHRQTDTFVAIKCYTNKVPAAPWKEVSILSNLEHRNVIKFHAFNVVNGAGSELRSELIMEWARCGSMAQQHSIKQLTAMEVYMILNQTLEALTYLHGRGITHRDLKPDNILIMSRDHLHVKVTDFGHSSQAYFLCTNHGTCEYAAPEICYPPYTEKVDIWAVGIIAMEFSSGLPDPRPEHLPIPGEVVSWADRIMAHKEIQTPNVTWNLMCVCLQLQPNYRPTAEQCLRVPPFYLPTNGTQTPTPTAYQLNIEGHVPVARLDGNIPGQLGEQPAPEAVSQGLAQLPPVVLSTSMLRRDGWNTESINRLQALMEQPLEALVPVSSIPPNPSIPAWNPRSLGAIQTWIPGVGYQPPLAVHNHQPTGFAINHRSEAEGIGADATQTNNRSQQDAAARFIENTTYQFFHWHGKEIAYIAERAMFNVVSFLAATNREANKIQTQAFRELLSRGMHVLTGPREVVGIYLLYATAMELCRLLIIETSGLPDFLLQASIETMNETRSSEPPRSSIPDVRYDQPGLVRMVFKGKSVSMRLVDHKINAFEVIEAAEEMDSAERACWREKYEAFAVDGGSKAWIHFNDGVFLCDSLRLKNELMPLLRRPGLRIPTSEQNYLKKAGQSGSIASPSSTILWLGDGWRVPHDRKKRLVNISALVRAAGIPEESLLSLLDGSQIREDINNGPIVMCGAYVLYEVAKTICTHFQIDQAQVQSLWKR</sequence>
<dbReference type="CDD" id="cd00060">
    <property type="entry name" value="FHA"/>
    <property type="match status" value="1"/>
</dbReference>
<feature type="domain" description="Protein kinase" evidence="11">
    <location>
        <begin position="290"/>
        <end position="541"/>
    </location>
</feature>
<dbReference type="Gene3D" id="1.10.510.10">
    <property type="entry name" value="Transferase(Phosphotransferase) domain 1"/>
    <property type="match status" value="1"/>
</dbReference>
<dbReference type="PROSITE" id="PS50006">
    <property type="entry name" value="FHA_DOMAIN"/>
    <property type="match status" value="1"/>
</dbReference>
<keyword evidence="6 9" id="KW-0067">ATP-binding</keyword>
<dbReference type="GO" id="GO:0004674">
    <property type="term" value="F:protein serine/threonine kinase activity"/>
    <property type="evidence" value="ECO:0007669"/>
    <property type="project" value="UniProtKB-KW"/>
</dbReference>
<evidence type="ECO:0000256" key="8">
    <source>
        <dbReference type="ARBA" id="ARBA00048679"/>
    </source>
</evidence>
<feature type="domain" description="FHA" evidence="10">
    <location>
        <begin position="153"/>
        <end position="206"/>
    </location>
</feature>
<evidence type="ECO:0000256" key="6">
    <source>
        <dbReference type="ARBA" id="ARBA00022840"/>
    </source>
</evidence>
<dbReference type="InterPro" id="IPR000719">
    <property type="entry name" value="Prot_kinase_dom"/>
</dbReference>
<evidence type="ECO:0000256" key="4">
    <source>
        <dbReference type="ARBA" id="ARBA00022741"/>
    </source>
</evidence>
<dbReference type="CDD" id="cd00180">
    <property type="entry name" value="PKc"/>
    <property type="match status" value="1"/>
</dbReference>
<evidence type="ECO:0000256" key="7">
    <source>
        <dbReference type="ARBA" id="ARBA00047899"/>
    </source>
</evidence>
<dbReference type="GO" id="GO:0005524">
    <property type="term" value="F:ATP binding"/>
    <property type="evidence" value="ECO:0007669"/>
    <property type="project" value="UniProtKB-UniRule"/>
</dbReference>
<keyword evidence="13" id="KW-1185">Reference proteome</keyword>
<name>A0A167YFF2_CORFA</name>